<evidence type="ECO:0000313" key="5">
    <source>
        <dbReference type="Proteomes" id="UP000315082"/>
    </source>
</evidence>
<name>A0A518JN95_9BACT</name>
<dbReference type="KEGG" id="rcf:Poly24_35290"/>
<dbReference type="Proteomes" id="UP000315082">
    <property type="component" value="Chromosome"/>
</dbReference>
<dbReference type="InterPro" id="IPR025668">
    <property type="entry name" value="Tnp_DDE_dom"/>
</dbReference>
<dbReference type="EMBL" id="CP036348">
    <property type="protein sequence ID" value="QDV67014.1"/>
    <property type="molecule type" value="Genomic_DNA"/>
</dbReference>
<organism evidence="3 5">
    <name type="scientific">Rosistilla carotiformis</name>
    <dbReference type="NCBI Taxonomy" id="2528017"/>
    <lineage>
        <taxon>Bacteria</taxon>
        <taxon>Pseudomonadati</taxon>
        <taxon>Planctomycetota</taxon>
        <taxon>Planctomycetia</taxon>
        <taxon>Pirellulales</taxon>
        <taxon>Pirellulaceae</taxon>
        <taxon>Rosistilla</taxon>
    </lineage>
</organism>
<evidence type="ECO:0000313" key="3">
    <source>
        <dbReference type="EMBL" id="QDV67014.1"/>
    </source>
</evidence>
<gene>
    <name evidence="3" type="ORF">Poly24_07050</name>
    <name evidence="4" type="ORF">Poly24_35290</name>
</gene>
<sequence length="533" mass="60878">MLTLRDHHTGDLFDPWEYLGPKRRRLLDRSWAGVFRDYLLEQLPVRDLATGFRDDFGRPTKDIYVAIGALILQQLHDFTDQQTTEAIALNIAWHYALDIRHNSDAYICERTLRNYRKKVLDAGLDQVLFRTLTDKLIKEIGVDTSKQRLDSTAVRSAIRGLTRLGILVEATCKFLRELKRKHPEQYSLVDPEIIRKYVTRTGDGCFGDTRPSESRKRISEAAGNVFKLVEFFQETECSTLESYQLLRKIFHEQCEVSSTGEAPVTVRPPSKTGCDGVINPADPDARYNKHRGTGYLVQIMETYDEEDSEEPDTSITPKPDLITHVAVDPLTMHDKDALTPAFDDTEQRGIKPQELLADSHYGSTECIENGNGRDVEIVAPAQTPKGKLQGKFTLEDFDVDDEGRITRCPAGQRPAETSVAGIRLQVIFMTETCESCPHKDRCPASSVGRSSVRYQYTHDRVRLRLRRLKERGDEFRDRYRWRAGVEATMSRLKYQMGMIRLRVRKMLNITYVATLRALGLNIRRVAAYRSAVG</sequence>
<feature type="domain" description="Transposase InsH N-terminal" evidence="1">
    <location>
        <begin position="50"/>
        <end position="117"/>
    </location>
</feature>
<dbReference type="OrthoDB" id="227425at2"/>
<dbReference type="RefSeq" id="WP_145090452.1">
    <property type="nucleotide sequence ID" value="NZ_CP036348.1"/>
</dbReference>
<dbReference type="Pfam" id="PF05598">
    <property type="entry name" value="DUF772"/>
    <property type="match status" value="1"/>
</dbReference>
<reference evidence="3 5" key="1">
    <citation type="submission" date="2019-02" db="EMBL/GenBank/DDBJ databases">
        <title>Deep-cultivation of Planctomycetes and their phenomic and genomic characterization uncovers novel biology.</title>
        <authorList>
            <person name="Wiegand S."/>
            <person name="Jogler M."/>
            <person name="Boedeker C."/>
            <person name="Pinto D."/>
            <person name="Vollmers J."/>
            <person name="Rivas-Marin E."/>
            <person name="Kohn T."/>
            <person name="Peeters S.H."/>
            <person name="Heuer A."/>
            <person name="Rast P."/>
            <person name="Oberbeckmann S."/>
            <person name="Bunk B."/>
            <person name="Jeske O."/>
            <person name="Meyerdierks A."/>
            <person name="Storesund J.E."/>
            <person name="Kallscheuer N."/>
            <person name="Luecker S."/>
            <person name="Lage O.M."/>
            <person name="Pohl T."/>
            <person name="Merkel B.J."/>
            <person name="Hornburger P."/>
            <person name="Mueller R.-W."/>
            <person name="Bruemmer F."/>
            <person name="Labrenz M."/>
            <person name="Spormann A.M."/>
            <person name="Op den Camp H."/>
            <person name="Overmann J."/>
            <person name="Amann R."/>
            <person name="Jetten M.S.M."/>
            <person name="Mascher T."/>
            <person name="Medema M.H."/>
            <person name="Devos D.P."/>
            <person name="Kaster A.-K."/>
            <person name="Ovreas L."/>
            <person name="Rohde M."/>
            <person name="Galperin M.Y."/>
            <person name="Jogler C."/>
        </authorList>
    </citation>
    <scope>NUCLEOTIDE SEQUENCE [LARGE SCALE GENOMIC DNA]</scope>
    <source>
        <strain evidence="3 5">Poly24</strain>
    </source>
</reference>
<keyword evidence="5" id="KW-1185">Reference proteome</keyword>
<evidence type="ECO:0008006" key="6">
    <source>
        <dbReference type="Google" id="ProtNLM"/>
    </source>
</evidence>
<dbReference type="EMBL" id="CP036348">
    <property type="protein sequence ID" value="QDV69812.1"/>
    <property type="molecule type" value="Genomic_DNA"/>
</dbReference>
<feature type="domain" description="Transposase DDE" evidence="2">
    <location>
        <begin position="408"/>
        <end position="525"/>
    </location>
</feature>
<dbReference type="KEGG" id="rcf:Poly24_07050"/>
<dbReference type="InterPro" id="IPR008490">
    <property type="entry name" value="Transposase_InsH_N"/>
</dbReference>
<dbReference type="Pfam" id="PF13751">
    <property type="entry name" value="DDE_Tnp_1_6"/>
    <property type="match status" value="1"/>
</dbReference>
<evidence type="ECO:0000313" key="4">
    <source>
        <dbReference type="EMBL" id="QDV69812.1"/>
    </source>
</evidence>
<protein>
    <recommendedName>
        <fullName evidence="6">Transposase DDE domain protein</fullName>
    </recommendedName>
</protein>
<dbReference type="AlphaFoldDB" id="A0A518JN95"/>
<dbReference type="PANTHER" id="PTHR33408">
    <property type="entry name" value="TRANSPOSASE"/>
    <property type="match status" value="1"/>
</dbReference>
<proteinExistence type="predicted"/>
<evidence type="ECO:0000259" key="1">
    <source>
        <dbReference type="Pfam" id="PF05598"/>
    </source>
</evidence>
<evidence type="ECO:0000259" key="2">
    <source>
        <dbReference type="Pfam" id="PF13751"/>
    </source>
</evidence>
<accession>A0A518JN95</accession>